<evidence type="ECO:0000313" key="2">
    <source>
        <dbReference type="EMBL" id="MBY8821807.1"/>
    </source>
</evidence>
<dbReference type="Gene3D" id="3.40.50.2000">
    <property type="entry name" value="Glycogen Phosphorylase B"/>
    <property type="match status" value="2"/>
</dbReference>
<evidence type="ECO:0000259" key="1">
    <source>
        <dbReference type="Pfam" id="PF13439"/>
    </source>
</evidence>
<dbReference type="PANTHER" id="PTHR45947:SF3">
    <property type="entry name" value="SULFOQUINOVOSYL TRANSFERASE SQD2"/>
    <property type="match status" value="1"/>
</dbReference>
<dbReference type="Pfam" id="PF13692">
    <property type="entry name" value="Glyco_trans_1_4"/>
    <property type="match status" value="1"/>
</dbReference>
<dbReference type="PANTHER" id="PTHR45947">
    <property type="entry name" value="SULFOQUINOVOSYL TRANSFERASE SQD2"/>
    <property type="match status" value="1"/>
</dbReference>
<dbReference type="Proteomes" id="UP000706039">
    <property type="component" value="Unassembled WGS sequence"/>
</dbReference>
<proteinExistence type="predicted"/>
<keyword evidence="3" id="KW-1185">Reference proteome</keyword>
<dbReference type="CDD" id="cd03814">
    <property type="entry name" value="GT4-like"/>
    <property type="match status" value="1"/>
</dbReference>
<protein>
    <submittedName>
        <fullName evidence="2">Glycosyltransferase family 1 protein</fullName>
    </submittedName>
</protein>
<gene>
    <name evidence="2" type="ORF">K7G82_05860</name>
</gene>
<dbReference type="Pfam" id="PF13439">
    <property type="entry name" value="Glyco_transf_4"/>
    <property type="match status" value="1"/>
</dbReference>
<feature type="domain" description="Glycosyltransferase subfamily 4-like N-terminal" evidence="1">
    <location>
        <begin position="41"/>
        <end position="205"/>
    </location>
</feature>
<evidence type="ECO:0000313" key="3">
    <source>
        <dbReference type="Proteomes" id="UP000706039"/>
    </source>
</evidence>
<dbReference type="EMBL" id="JAINVV010000003">
    <property type="protein sequence ID" value="MBY8821807.1"/>
    <property type="molecule type" value="Genomic_DNA"/>
</dbReference>
<organism evidence="2 3">
    <name type="scientific">Sphingomonas colocasiae</name>
    <dbReference type="NCBI Taxonomy" id="1848973"/>
    <lineage>
        <taxon>Bacteria</taxon>
        <taxon>Pseudomonadati</taxon>
        <taxon>Pseudomonadota</taxon>
        <taxon>Alphaproteobacteria</taxon>
        <taxon>Sphingomonadales</taxon>
        <taxon>Sphingomonadaceae</taxon>
        <taxon>Sphingomonas</taxon>
    </lineage>
</organism>
<dbReference type="InterPro" id="IPR050194">
    <property type="entry name" value="Glycosyltransferase_grp1"/>
</dbReference>
<reference evidence="2 3" key="1">
    <citation type="submission" date="2021-08" db="EMBL/GenBank/DDBJ databases">
        <authorList>
            <person name="Tuo L."/>
        </authorList>
    </citation>
    <scope>NUCLEOTIDE SEQUENCE [LARGE SCALE GENOMIC DNA]</scope>
    <source>
        <strain evidence="2 3">JCM 31229</strain>
    </source>
</reference>
<accession>A0ABS7PMY3</accession>
<dbReference type="InterPro" id="IPR028098">
    <property type="entry name" value="Glyco_trans_4-like_N"/>
</dbReference>
<sequence>MRRPSPAARVLRDRRPDLRNVPGRPLRIALFSGNYNCVRDGANQALNRLVGHLLNEAGAQVRVYSPTAREAAFPPTGELVSVPSIGIPGRPEYRLALGLPKAIRRDVRRFAPDIVHLSAPDLLGRGAQHFARTLGIPVVASLHTRFETYLDYYGLRMLRDGIERYLHRFYTGSDRVLAPNAPIAEELRAAGLGERVGIWGRGVDRTIFTPDRRDHEWRRSLGYADDDVIVLFFGRAVREKGLDIFARTIEAIRSGGHRIRPLIVGDGPGRDAFARQLGNATFMGHLSGAALGRAVASADIMLNPSITEAFGNVTLEAMAAGLAIVSADAPSARALIDDGRTGLLVSPNTVEAYAAELDRMIRMPDHRAALGHAAAAEAQRYEWAGILDHVVDIYRDCLSRPLTQKPSAV</sequence>
<comment type="caution">
    <text evidence="2">The sequence shown here is derived from an EMBL/GenBank/DDBJ whole genome shotgun (WGS) entry which is preliminary data.</text>
</comment>
<name>A0ABS7PMY3_9SPHN</name>
<dbReference type="SUPFAM" id="SSF53756">
    <property type="entry name" value="UDP-Glycosyltransferase/glycogen phosphorylase"/>
    <property type="match status" value="1"/>
</dbReference>